<keyword evidence="6" id="KW-0862">Zinc</keyword>
<dbReference type="SUPFAM" id="SSF51556">
    <property type="entry name" value="Metallo-dependent hydrolases"/>
    <property type="match status" value="1"/>
</dbReference>
<evidence type="ECO:0000256" key="3">
    <source>
        <dbReference type="ARBA" id="ARBA00012784"/>
    </source>
</evidence>
<accession>A0ABT3LAR1</accession>
<feature type="domain" description="Adenosine deaminase" evidence="8">
    <location>
        <begin position="266"/>
        <end position="478"/>
    </location>
</feature>
<feature type="chain" id="PRO_5046469272" description="adenosine deaminase" evidence="7">
    <location>
        <begin position="27"/>
        <end position="536"/>
    </location>
</feature>
<evidence type="ECO:0000256" key="2">
    <source>
        <dbReference type="ARBA" id="ARBA00006676"/>
    </source>
</evidence>
<dbReference type="InterPro" id="IPR006330">
    <property type="entry name" value="Ado/ade_deaminase"/>
</dbReference>
<name>A0ABT3LAR1_9CYAN</name>
<evidence type="ECO:0000259" key="8">
    <source>
        <dbReference type="Pfam" id="PF00962"/>
    </source>
</evidence>
<dbReference type="EC" id="3.5.4.4" evidence="3"/>
<comment type="similarity">
    <text evidence="2">Belongs to the metallo-dependent hydrolases superfamily. Adenosine and AMP deaminases family.</text>
</comment>
<evidence type="ECO:0000256" key="5">
    <source>
        <dbReference type="ARBA" id="ARBA00022801"/>
    </source>
</evidence>
<keyword evidence="5" id="KW-0378">Hydrolase</keyword>
<feature type="signal peptide" evidence="7">
    <location>
        <begin position="1"/>
        <end position="26"/>
    </location>
</feature>
<protein>
    <recommendedName>
        <fullName evidence="3">adenosine deaminase</fullName>
        <ecNumber evidence="3">3.5.4.4</ecNumber>
    </recommendedName>
</protein>
<proteinExistence type="inferred from homology"/>
<keyword evidence="10" id="KW-1185">Reference proteome</keyword>
<gene>
    <name evidence="9" type="ORF">K4A83_20295</name>
</gene>
<reference evidence="9 10" key="1">
    <citation type="submission" date="2021-08" db="EMBL/GenBank/DDBJ databases">
        <title>Draft genome sequence of Spirulina subsalsa with high tolerance to salinity and hype-accumulation of phycocyanin.</title>
        <authorList>
            <person name="Pei H."/>
            <person name="Jiang L."/>
        </authorList>
    </citation>
    <scope>NUCLEOTIDE SEQUENCE [LARGE SCALE GENOMIC DNA]</scope>
    <source>
        <strain evidence="9 10">FACHB-351</strain>
    </source>
</reference>
<dbReference type="EMBL" id="JAIHOM010000151">
    <property type="protein sequence ID" value="MCW6038594.1"/>
    <property type="molecule type" value="Genomic_DNA"/>
</dbReference>
<comment type="cofactor">
    <cofactor evidence="1">
        <name>Zn(2+)</name>
        <dbReference type="ChEBI" id="CHEBI:29105"/>
    </cofactor>
</comment>
<dbReference type="InterPro" id="IPR032466">
    <property type="entry name" value="Metal_Hydrolase"/>
</dbReference>
<dbReference type="PANTHER" id="PTHR11409">
    <property type="entry name" value="ADENOSINE DEAMINASE"/>
    <property type="match status" value="1"/>
</dbReference>
<keyword evidence="7" id="KW-0732">Signal</keyword>
<evidence type="ECO:0000256" key="6">
    <source>
        <dbReference type="ARBA" id="ARBA00022833"/>
    </source>
</evidence>
<evidence type="ECO:0000256" key="7">
    <source>
        <dbReference type="SAM" id="SignalP"/>
    </source>
</evidence>
<comment type="caution">
    <text evidence="9">The sequence shown here is derived from an EMBL/GenBank/DDBJ whole genome shotgun (WGS) entry which is preliminary data.</text>
</comment>
<dbReference type="InterPro" id="IPR001365">
    <property type="entry name" value="A_deaminase_dom"/>
</dbReference>
<dbReference type="Pfam" id="PF00962">
    <property type="entry name" value="A_deaminase"/>
    <property type="match status" value="1"/>
</dbReference>
<dbReference type="PANTHER" id="PTHR11409:SF43">
    <property type="entry name" value="ADENOSINE DEAMINASE"/>
    <property type="match status" value="1"/>
</dbReference>
<dbReference type="RefSeq" id="WP_265266513.1">
    <property type="nucleotide sequence ID" value="NZ_JAIHOM010000151.1"/>
</dbReference>
<sequence length="536" mass="59882">MLKPHHLLLFLSVLLTTGLTPLQGFAQRTLAPETSSPTLARETPQTARERDVANWFEANRDRHTQIRAFIQRMPKGADLHSHLSGAVYAESYLGWAASENYCVDPNALILVAPADCRPANGHIQAHQVFQNIPLYNALIDRWSVRNLPFAGQTGHDQFFAAFDGFDALSSNTTMRPRMVAEVISRAAAQNIQYLELMLTIQGRAVRALAPELQLSRGDEEAFALARRQLLQNPQFQALIQQGVAELDTLQRDLFLTLGCHHSNRPSHCNVTVNYIQQTNRLNRPEEVFAQFVYAIELIKAHPDVVGLNLVAPEDHPVALRDYSLQMAMLGFLSRQESDLNIALHAGELTLGLVPPSELRFHIREAVEVAQAKRIGHGVSIFYEDDPWDLLATMAQRGVLVEICLTSNDVILNVTGPAHPFLDYLKAGVPVTLATDDEGIGRIDLSHEYWQSAIHYGLGYVELKRLARNSLEYSFLPGDSLWSSPEYRSLAAPCQGDNPGRGTLSTGCANFLANHERANQQWLLETQFSEFEALPWR</sequence>
<evidence type="ECO:0000313" key="9">
    <source>
        <dbReference type="EMBL" id="MCW6038594.1"/>
    </source>
</evidence>
<keyword evidence="4" id="KW-0479">Metal-binding</keyword>
<evidence type="ECO:0000256" key="4">
    <source>
        <dbReference type="ARBA" id="ARBA00022723"/>
    </source>
</evidence>
<dbReference type="Gene3D" id="3.20.20.140">
    <property type="entry name" value="Metal-dependent hydrolases"/>
    <property type="match status" value="1"/>
</dbReference>
<dbReference type="Proteomes" id="UP001526426">
    <property type="component" value="Unassembled WGS sequence"/>
</dbReference>
<organism evidence="9 10">
    <name type="scientific">Spirulina subsalsa FACHB-351</name>
    <dbReference type="NCBI Taxonomy" id="234711"/>
    <lineage>
        <taxon>Bacteria</taxon>
        <taxon>Bacillati</taxon>
        <taxon>Cyanobacteriota</taxon>
        <taxon>Cyanophyceae</taxon>
        <taxon>Spirulinales</taxon>
        <taxon>Spirulinaceae</taxon>
        <taxon>Spirulina</taxon>
    </lineage>
</organism>
<evidence type="ECO:0000256" key="1">
    <source>
        <dbReference type="ARBA" id="ARBA00001947"/>
    </source>
</evidence>
<evidence type="ECO:0000313" key="10">
    <source>
        <dbReference type="Proteomes" id="UP001526426"/>
    </source>
</evidence>